<gene>
    <name evidence="2" type="ORF">SAMN00777080_0823</name>
</gene>
<accession>A0A1W2H0X4</accession>
<dbReference type="GO" id="GO:0006171">
    <property type="term" value="P:cAMP biosynthetic process"/>
    <property type="evidence" value="ECO:0007669"/>
    <property type="project" value="TreeGrafter"/>
</dbReference>
<dbReference type="InterPro" id="IPR003018">
    <property type="entry name" value="GAF"/>
</dbReference>
<protein>
    <submittedName>
        <fullName evidence="2">Adenylate cyclase, class 3</fullName>
    </submittedName>
</protein>
<proteinExistence type="predicted"/>
<dbReference type="SUPFAM" id="SSF55073">
    <property type="entry name" value="Nucleotide cyclase"/>
    <property type="match status" value="1"/>
</dbReference>
<dbReference type="InterPro" id="IPR001054">
    <property type="entry name" value="A/G_cyclase"/>
</dbReference>
<dbReference type="Pfam" id="PF13185">
    <property type="entry name" value="GAF_2"/>
    <property type="match status" value="1"/>
</dbReference>
<dbReference type="AlphaFoldDB" id="A0A1W2H0X4"/>
<dbReference type="OrthoDB" id="341967at2"/>
<dbReference type="Proteomes" id="UP000192333">
    <property type="component" value="Chromosome I"/>
</dbReference>
<dbReference type="InterPro" id="IPR029787">
    <property type="entry name" value="Nucleotide_cyclase"/>
</dbReference>
<dbReference type="InterPro" id="IPR050697">
    <property type="entry name" value="Adenylyl/Guanylyl_Cyclase_3/4"/>
</dbReference>
<dbReference type="GO" id="GO:0035556">
    <property type="term" value="P:intracellular signal transduction"/>
    <property type="evidence" value="ECO:0007669"/>
    <property type="project" value="InterPro"/>
</dbReference>
<dbReference type="Gene3D" id="3.30.70.1230">
    <property type="entry name" value="Nucleotide cyclase"/>
    <property type="match status" value="1"/>
</dbReference>
<evidence type="ECO:0000313" key="2">
    <source>
        <dbReference type="EMBL" id="SMD42278.1"/>
    </source>
</evidence>
<dbReference type="EMBL" id="LT838813">
    <property type="protein sequence ID" value="SMD42278.1"/>
    <property type="molecule type" value="Genomic_DNA"/>
</dbReference>
<dbReference type="PANTHER" id="PTHR43081">
    <property type="entry name" value="ADENYLATE CYCLASE, TERMINAL-DIFFERENTIATION SPECIFIC-RELATED"/>
    <property type="match status" value="1"/>
</dbReference>
<dbReference type="CDD" id="cd07302">
    <property type="entry name" value="CHD"/>
    <property type="match status" value="1"/>
</dbReference>
<reference evidence="3" key="1">
    <citation type="submission" date="2017-04" db="EMBL/GenBank/DDBJ databases">
        <authorList>
            <person name="Varghese N."/>
            <person name="Submissions S."/>
        </authorList>
    </citation>
    <scope>NUCLEOTIDE SEQUENCE [LARGE SCALE GENOMIC DNA]</scope>
    <source>
        <strain evidence="3">DSM 16537</strain>
    </source>
</reference>
<name>A0A1W2H0X4_9BACT</name>
<dbReference type="SUPFAM" id="SSF55781">
    <property type="entry name" value="GAF domain-like"/>
    <property type="match status" value="1"/>
</dbReference>
<dbReference type="SMART" id="SM00044">
    <property type="entry name" value="CYCc"/>
    <property type="match status" value="1"/>
</dbReference>
<dbReference type="Pfam" id="PF00211">
    <property type="entry name" value="Guanylate_cyc"/>
    <property type="match status" value="1"/>
</dbReference>
<feature type="domain" description="Guanylate cyclase" evidence="1">
    <location>
        <begin position="308"/>
        <end position="434"/>
    </location>
</feature>
<dbReference type="PROSITE" id="PS50125">
    <property type="entry name" value="GUANYLATE_CYCLASE_2"/>
    <property type="match status" value="1"/>
</dbReference>
<dbReference type="Gene3D" id="3.30.450.40">
    <property type="match status" value="1"/>
</dbReference>
<dbReference type="RefSeq" id="WP_084119105.1">
    <property type="nucleotide sequence ID" value="NZ_LT838813.1"/>
</dbReference>
<dbReference type="PANTHER" id="PTHR43081:SF1">
    <property type="entry name" value="ADENYLATE CYCLASE, TERMINAL-DIFFERENTIATION SPECIFIC"/>
    <property type="match status" value="1"/>
</dbReference>
<evidence type="ECO:0000313" key="3">
    <source>
        <dbReference type="Proteomes" id="UP000192333"/>
    </source>
</evidence>
<dbReference type="STRING" id="758820.SAMN00777080_0823"/>
<evidence type="ECO:0000259" key="1">
    <source>
        <dbReference type="PROSITE" id="PS50125"/>
    </source>
</evidence>
<keyword evidence="3" id="KW-1185">Reference proteome</keyword>
<sequence length="561" mass="63056">MAKVSIKALFGRNEPLIPWLDDWCVQNQASICITDASDRIVYGSKEFQDFKHTVPIDFENTKLATVYGNSELIHQVVGVLGMLISKEGEKRKLGAEVLYLYQELNIIYTFAENLGEAISLEAIAEITLSHSTNSIPANAGAIVFLDEYQRKLSVPAMSGEKLIDAHILENNFSLLLRIGLNGQSAIITDITELKERGLIAENVMSIIYATLKGKDRVLGAIILVGTHTDQFTAAHLKLLVTLALQSSSSIESALLFEKNIREIKMREEAILRINEVIKKFVPNEFISSLGKENITDVRLGDQIEKIVTVLFTDIRDFTTLSERMSPEENFRFVSSFNEVLGPIIRRHHGFINQYLGDSIMAIFPNQPEDALLAAIEMQRAVRQLNQIRIQNGELPIHAGIGMHTGSLIMGITGDEHRLDAATISDTVNTAARIESLTKYYKSPLLLSEITFKRIPNPSKFMFRRLGKVLLKGKNNILSVVECMNGMEEDFAAIRKQNMSDFDMAMELYQQGQFEHSIQFFSKVVASDETDHTVKVFFEKAKKYLAEGPPKNWNGAEEMIYK</sequence>
<organism evidence="2 3">
    <name type="scientific">Aquiflexum balticum DSM 16537</name>
    <dbReference type="NCBI Taxonomy" id="758820"/>
    <lineage>
        <taxon>Bacteria</taxon>
        <taxon>Pseudomonadati</taxon>
        <taxon>Bacteroidota</taxon>
        <taxon>Cytophagia</taxon>
        <taxon>Cytophagales</taxon>
        <taxon>Cyclobacteriaceae</taxon>
        <taxon>Aquiflexum</taxon>
    </lineage>
</organism>
<dbReference type="GO" id="GO:0004016">
    <property type="term" value="F:adenylate cyclase activity"/>
    <property type="evidence" value="ECO:0007669"/>
    <property type="project" value="UniProtKB-ARBA"/>
</dbReference>
<dbReference type="InterPro" id="IPR029016">
    <property type="entry name" value="GAF-like_dom_sf"/>
</dbReference>